<dbReference type="EMBL" id="GFTR01003420">
    <property type="protein sequence ID" value="JAW13006.1"/>
    <property type="molecule type" value="Transcribed_RNA"/>
</dbReference>
<evidence type="ECO:0000256" key="4">
    <source>
        <dbReference type="ARBA" id="ARBA00022692"/>
    </source>
</evidence>
<protein>
    <recommendedName>
        <fullName evidence="7">PRA1 family protein</fullName>
    </recommendedName>
</protein>
<dbReference type="AlphaFoldDB" id="A0A224XKJ7"/>
<evidence type="ECO:0000313" key="8">
    <source>
        <dbReference type="EMBL" id="JAW13006.1"/>
    </source>
</evidence>
<dbReference type="InterPro" id="IPR004895">
    <property type="entry name" value="Prenylated_rab_accept_PRA1"/>
</dbReference>
<dbReference type="GO" id="GO:0008021">
    <property type="term" value="C:synaptic vesicle"/>
    <property type="evidence" value="ECO:0007669"/>
    <property type="project" value="UniProtKB-SubCell"/>
</dbReference>
<dbReference type="PANTHER" id="PTHR19317">
    <property type="entry name" value="PRENYLATED RAB ACCEPTOR 1-RELATED"/>
    <property type="match status" value="1"/>
</dbReference>
<dbReference type="GO" id="GO:0016020">
    <property type="term" value="C:membrane"/>
    <property type="evidence" value="ECO:0007669"/>
    <property type="project" value="UniProtKB-SubCell"/>
</dbReference>
<dbReference type="PANTHER" id="PTHR19317:SF0">
    <property type="entry name" value="PRENYLATED RAB ACCEPTOR PROTEIN 1"/>
    <property type="match status" value="1"/>
</dbReference>
<organism evidence="8">
    <name type="scientific">Panstrongylus lignarius</name>
    <dbReference type="NCBI Taxonomy" id="156445"/>
    <lineage>
        <taxon>Eukaryota</taxon>
        <taxon>Metazoa</taxon>
        <taxon>Ecdysozoa</taxon>
        <taxon>Arthropoda</taxon>
        <taxon>Hexapoda</taxon>
        <taxon>Insecta</taxon>
        <taxon>Pterygota</taxon>
        <taxon>Neoptera</taxon>
        <taxon>Paraneoptera</taxon>
        <taxon>Hemiptera</taxon>
        <taxon>Heteroptera</taxon>
        <taxon>Panheteroptera</taxon>
        <taxon>Cimicomorpha</taxon>
        <taxon>Reduviidae</taxon>
        <taxon>Triatominae</taxon>
        <taxon>Panstrongylus</taxon>
    </lineage>
</organism>
<comment type="subcellular location">
    <subcellularLocation>
        <location evidence="2">Cytoplasmic vesicle</location>
        <location evidence="2">Secretory vesicle</location>
        <location evidence="2">Synaptic vesicle</location>
    </subcellularLocation>
    <subcellularLocation>
        <location evidence="1 7">Membrane</location>
        <topology evidence="1 7">Multi-pass membrane protein</topology>
    </subcellularLocation>
</comment>
<proteinExistence type="inferred from homology"/>
<evidence type="ECO:0000256" key="5">
    <source>
        <dbReference type="ARBA" id="ARBA00022989"/>
    </source>
</evidence>
<feature type="transmembrane region" description="Helical" evidence="7">
    <location>
        <begin position="96"/>
        <end position="128"/>
    </location>
</feature>
<sequence length="204" mass="22859">MYLSKLYAAAIIAVVLAIMADVSIDITGTLSSPVNLEKIGLPKYYIPSVTEFVKSCREKIRPWKEFFNTSNYKAPPNFSRLIKRAVNNINHFQGNYVIVSLILMAYCLLTSPLLLISIFVSLIACYILSLRNAEKKLKIGGKDISLKQQYSLVGLFSLPLYYWAGVGQAVFWVLGATCFVVSLHAGMYSIEDVLTEEEQLMVQI</sequence>
<evidence type="ECO:0000256" key="6">
    <source>
        <dbReference type="ARBA" id="ARBA00023136"/>
    </source>
</evidence>
<comment type="similarity">
    <text evidence="3 7">Belongs to the PRA1 family.</text>
</comment>
<dbReference type="Pfam" id="PF03208">
    <property type="entry name" value="PRA1"/>
    <property type="match status" value="1"/>
</dbReference>
<accession>A0A224XKJ7</accession>
<evidence type="ECO:0000256" key="2">
    <source>
        <dbReference type="ARBA" id="ARBA00004234"/>
    </source>
</evidence>
<dbReference type="GO" id="GO:0005794">
    <property type="term" value="C:Golgi apparatus"/>
    <property type="evidence" value="ECO:0007669"/>
    <property type="project" value="TreeGrafter"/>
</dbReference>
<keyword evidence="4 7" id="KW-0812">Transmembrane</keyword>
<evidence type="ECO:0000256" key="3">
    <source>
        <dbReference type="ARBA" id="ARBA00006483"/>
    </source>
</evidence>
<reference evidence="8" key="1">
    <citation type="journal article" date="2018" name="PLoS Negl. Trop. Dis.">
        <title>An insight into the salivary gland and fat body transcriptome of Panstrongylus lignarius (Hemiptera: Heteroptera), the main vector of Chagas disease in Peru.</title>
        <authorList>
            <person name="Nevoa J.C."/>
            <person name="Mendes M.T."/>
            <person name="da Silva M.V."/>
            <person name="Soares S.C."/>
            <person name="Oliveira C.J.F."/>
            <person name="Ribeiro J.M.C."/>
        </authorList>
    </citation>
    <scope>NUCLEOTIDE SEQUENCE</scope>
</reference>
<keyword evidence="5 7" id="KW-1133">Transmembrane helix</keyword>
<evidence type="ECO:0000256" key="1">
    <source>
        <dbReference type="ARBA" id="ARBA00004141"/>
    </source>
</evidence>
<keyword evidence="6 7" id="KW-0472">Membrane</keyword>
<name>A0A224XKJ7_9HEMI</name>
<evidence type="ECO:0000256" key="7">
    <source>
        <dbReference type="RuleBase" id="RU363107"/>
    </source>
</evidence>
<feature type="transmembrane region" description="Helical" evidence="7">
    <location>
        <begin position="149"/>
        <end position="164"/>
    </location>
</feature>